<dbReference type="InterPro" id="IPR006224">
    <property type="entry name" value="PsdUridine_synth_RluA-like_CS"/>
</dbReference>
<reference evidence="3 4" key="1">
    <citation type="journal article" date="2018" name="Mol. Biol. Evol.">
        <title>Analysis of the draft genome of the red seaweed Gracilariopsis chorda provides insights into genome size evolution in Rhodophyta.</title>
        <authorList>
            <person name="Lee J."/>
            <person name="Yang E.C."/>
            <person name="Graf L."/>
            <person name="Yang J.H."/>
            <person name="Qiu H."/>
            <person name="Zel Zion U."/>
            <person name="Chan C.X."/>
            <person name="Stephens T.G."/>
            <person name="Weber A.P.M."/>
            <person name="Boo G.H."/>
            <person name="Boo S.M."/>
            <person name="Kim K.M."/>
            <person name="Shin Y."/>
            <person name="Jung M."/>
            <person name="Lee S.J."/>
            <person name="Yim H.S."/>
            <person name="Lee J.H."/>
            <person name="Bhattacharya D."/>
            <person name="Yoon H.S."/>
        </authorList>
    </citation>
    <scope>NUCLEOTIDE SEQUENCE [LARGE SCALE GENOMIC DNA]</scope>
    <source>
        <strain evidence="3 4">SKKU-2015</strain>
        <tissue evidence="3">Whole body</tissue>
    </source>
</reference>
<evidence type="ECO:0000259" key="2">
    <source>
        <dbReference type="Pfam" id="PF00849"/>
    </source>
</evidence>
<dbReference type="CDD" id="cd02869">
    <property type="entry name" value="PseudoU_synth_RluA_like"/>
    <property type="match status" value="1"/>
</dbReference>
<dbReference type="PROSITE" id="PS01129">
    <property type="entry name" value="PSI_RLU"/>
    <property type="match status" value="1"/>
</dbReference>
<comment type="caution">
    <text evidence="3">The sequence shown here is derived from an EMBL/GenBank/DDBJ whole genome shotgun (WGS) entry which is preliminary data.</text>
</comment>
<dbReference type="Gene3D" id="3.30.2350.10">
    <property type="entry name" value="Pseudouridine synthase"/>
    <property type="match status" value="1"/>
</dbReference>
<protein>
    <submittedName>
        <fullName evidence="3">RNA pseudouridylate synthase domain-containing protein 1</fullName>
    </submittedName>
</protein>
<proteinExistence type="predicted"/>
<keyword evidence="4" id="KW-1185">Reference proteome</keyword>
<dbReference type="SUPFAM" id="SSF55120">
    <property type="entry name" value="Pseudouridine synthase"/>
    <property type="match status" value="1"/>
</dbReference>
<dbReference type="GO" id="GO:0003723">
    <property type="term" value="F:RNA binding"/>
    <property type="evidence" value="ECO:0007669"/>
    <property type="project" value="InterPro"/>
</dbReference>
<feature type="region of interest" description="Disordered" evidence="1">
    <location>
        <begin position="1"/>
        <end position="28"/>
    </location>
</feature>
<dbReference type="InterPro" id="IPR050188">
    <property type="entry name" value="RluA_PseudoU_synthase"/>
</dbReference>
<dbReference type="STRING" id="448386.A0A2V3IEA3"/>
<dbReference type="Pfam" id="PF00849">
    <property type="entry name" value="PseudoU_synth_2"/>
    <property type="match status" value="1"/>
</dbReference>
<accession>A0A2V3IEA3</accession>
<dbReference type="Proteomes" id="UP000247409">
    <property type="component" value="Unassembled WGS sequence"/>
</dbReference>
<dbReference type="GO" id="GO:0000455">
    <property type="term" value="P:enzyme-directed rRNA pseudouridine synthesis"/>
    <property type="evidence" value="ECO:0007669"/>
    <property type="project" value="TreeGrafter"/>
</dbReference>
<dbReference type="EMBL" id="NBIV01000298">
    <property type="protein sequence ID" value="PXF40416.1"/>
    <property type="molecule type" value="Genomic_DNA"/>
</dbReference>
<evidence type="ECO:0000313" key="3">
    <source>
        <dbReference type="EMBL" id="PXF40416.1"/>
    </source>
</evidence>
<dbReference type="InterPro" id="IPR020103">
    <property type="entry name" value="PsdUridine_synth_cat_dom_sf"/>
</dbReference>
<name>A0A2V3IEA3_9FLOR</name>
<evidence type="ECO:0000256" key="1">
    <source>
        <dbReference type="SAM" id="MobiDB-lite"/>
    </source>
</evidence>
<sequence>MTPRLAPREDEHDDGGGGTERRGGRRPPVAPQLRVLLHHPARYLAVCKPADVRIDGDFRHTVLKLAHAYLRQSRRGDQLAQVRFVHRLDYATSGVMLLALSRPAAAAVSRQFESRLVQKSYVAIVHGAILRRQFSVHARVADRDKSDFLVRVAPQGRDSFTEGVVLEYGTFNGMKVSKVLLMPRSGRRHQLRVHCALMGHAIVGDATYASSSQHCRFAARNAPKRMMLHAAALEVRLPPQADELPSRRRLRGERVRDISRRWPLHRLQAPDPLAERCIPQLRLQPLNVALLQRSASCPPRLQRRASWSQEP</sequence>
<organism evidence="3 4">
    <name type="scientific">Gracilariopsis chorda</name>
    <dbReference type="NCBI Taxonomy" id="448386"/>
    <lineage>
        <taxon>Eukaryota</taxon>
        <taxon>Rhodophyta</taxon>
        <taxon>Florideophyceae</taxon>
        <taxon>Rhodymeniophycidae</taxon>
        <taxon>Gracilariales</taxon>
        <taxon>Gracilariaceae</taxon>
        <taxon>Gracilariopsis</taxon>
    </lineage>
</organism>
<dbReference type="PANTHER" id="PTHR21600">
    <property type="entry name" value="MITOCHONDRIAL RNA PSEUDOURIDINE SYNTHASE"/>
    <property type="match status" value="1"/>
</dbReference>
<dbReference type="PANTHER" id="PTHR21600:SF77">
    <property type="entry name" value="PSEUDOURIDYLATE SYNTHASE PROTEIN, PUTATIVE-RELATED"/>
    <property type="match status" value="1"/>
</dbReference>
<dbReference type="AlphaFoldDB" id="A0A2V3IEA3"/>
<dbReference type="GO" id="GO:0009982">
    <property type="term" value="F:pseudouridine synthase activity"/>
    <property type="evidence" value="ECO:0007669"/>
    <property type="project" value="InterPro"/>
</dbReference>
<evidence type="ECO:0000313" key="4">
    <source>
        <dbReference type="Proteomes" id="UP000247409"/>
    </source>
</evidence>
<feature type="compositionally biased region" description="Basic and acidic residues" evidence="1">
    <location>
        <begin position="1"/>
        <end position="10"/>
    </location>
</feature>
<feature type="domain" description="Pseudouridine synthase RsuA/RluA-like" evidence="2">
    <location>
        <begin position="43"/>
        <end position="196"/>
    </location>
</feature>
<gene>
    <name evidence="3" type="ORF">BWQ96_09876</name>
</gene>
<dbReference type="InterPro" id="IPR006145">
    <property type="entry name" value="PsdUridine_synth_RsuA/RluA"/>
</dbReference>
<dbReference type="OrthoDB" id="428658at2759"/>